<dbReference type="GO" id="GO:0003700">
    <property type="term" value="F:DNA-binding transcription factor activity"/>
    <property type="evidence" value="ECO:0007669"/>
    <property type="project" value="InterPro"/>
</dbReference>
<comment type="caution">
    <text evidence="5">The sequence shown here is derived from an EMBL/GenBank/DDBJ whole genome shotgun (WGS) entry which is preliminary data.</text>
</comment>
<keyword evidence="1" id="KW-0805">Transcription regulation</keyword>
<dbReference type="SUPFAM" id="SSF51215">
    <property type="entry name" value="Regulatory protein AraC"/>
    <property type="match status" value="1"/>
</dbReference>
<gene>
    <name evidence="5" type="ORF">SDC9_101468</name>
</gene>
<evidence type="ECO:0000256" key="3">
    <source>
        <dbReference type="ARBA" id="ARBA00023163"/>
    </source>
</evidence>
<accession>A0A645AND5</accession>
<dbReference type="GO" id="GO:0043565">
    <property type="term" value="F:sequence-specific DNA binding"/>
    <property type="evidence" value="ECO:0007669"/>
    <property type="project" value="InterPro"/>
</dbReference>
<dbReference type="Pfam" id="PF12833">
    <property type="entry name" value="HTH_18"/>
    <property type="match status" value="1"/>
</dbReference>
<name>A0A645AND5_9ZZZZ</name>
<evidence type="ECO:0000256" key="2">
    <source>
        <dbReference type="ARBA" id="ARBA00023125"/>
    </source>
</evidence>
<keyword evidence="3" id="KW-0804">Transcription</keyword>
<dbReference type="InterPro" id="IPR037923">
    <property type="entry name" value="HTH-like"/>
</dbReference>
<dbReference type="InterPro" id="IPR003313">
    <property type="entry name" value="AraC-bd"/>
</dbReference>
<dbReference type="EMBL" id="VSSQ01014915">
    <property type="protein sequence ID" value="MPM54689.1"/>
    <property type="molecule type" value="Genomic_DNA"/>
</dbReference>
<evidence type="ECO:0000256" key="1">
    <source>
        <dbReference type="ARBA" id="ARBA00023015"/>
    </source>
</evidence>
<protein>
    <recommendedName>
        <fullName evidence="4">HTH araC/xylS-type domain-containing protein</fullName>
    </recommendedName>
</protein>
<dbReference type="Gene3D" id="1.10.10.60">
    <property type="entry name" value="Homeodomain-like"/>
    <property type="match status" value="1"/>
</dbReference>
<evidence type="ECO:0000313" key="5">
    <source>
        <dbReference type="EMBL" id="MPM54689.1"/>
    </source>
</evidence>
<dbReference type="PROSITE" id="PS01124">
    <property type="entry name" value="HTH_ARAC_FAMILY_2"/>
    <property type="match status" value="1"/>
</dbReference>
<dbReference type="PANTHER" id="PTHR46796">
    <property type="entry name" value="HTH-TYPE TRANSCRIPTIONAL ACTIVATOR RHAS-RELATED"/>
    <property type="match status" value="1"/>
</dbReference>
<dbReference type="PANTHER" id="PTHR46796:SF6">
    <property type="entry name" value="ARAC SUBFAMILY"/>
    <property type="match status" value="1"/>
</dbReference>
<sequence>MAEERIYLPIWINMELLECCLWHWEHEVGTVPATAEHLHPYFQIELCIHGLIRMKSGREELALHAGDWVLLPPETPHRIDYSGENLEYYSFKFGVEHLTAAIASRPVRVRCDDLTRWCIDALRRQHGTEARSYLEINANRPILEAVLLVMLHHALKPFGAAEARPRLLTALGDMVFGEAARINVQAAAEKLNMTVSQLKYRFASALEEAHYPEPRPTLKQYLDREIMNQVDRYLYYSDLPLGEIARQTRFNNIYTFSRFVRRMTGISPSERRAARDGCETR</sequence>
<dbReference type="InterPro" id="IPR014710">
    <property type="entry name" value="RmlC-like_jellyroll"/>
</dbReference>
<reference evidence="5" key="1">
    <citation type="submission" date="2019-08" db="EMBL/GenBank/DDBJ databases">
        <authorList>
            <person name="Kucharzyk K."/>
            <person name="Murdoch R.W."/>
            <person name="Higgins S."/>
            <person name="Loffler F."/>
        </authorList>
    </citation>
    <scope>NUCLEOTIDE SEQUENCE</scope>
</reference>
<keyword evidence="2" id="KW-0238">DNA-binding</keyword>
<feature type="domain" description="HTH araC/xylS-type" evidence="4">
    <location>
        <begin position="165"/>
        <end position="274"/>
    </location>
</feature>
<dbReference type="SMART" id="SM00342">
    <property type="entry name" value="HTH_ARAC"/>
    <property type="match status" value="1"/>
</dbReference>
<dbReference type="SUPFAM" id="SSF46689">
    <property type="entry name" value="Homeodomain-like"/>
    <property type="match status" value="1"/>
</dbReference>
<dbReference type="Pfam" id="PF02311">
    <property type="entry name" value="AraC_binding"/>
    <property type="match status" value="1"/>
</dbReference>
<dbReference type="InterPro" id="IPR009057">
    <property type="entry name" value="Homeodomain-like_sf"/>
</dbReference>
<dbReference type="Gene3D" id="2.60.120.10">
    <property type="entry name" value="Jelly Rolls"/>
    <property type="match status" value="1"/>
</dbReference>
<evidence type="ECO:0000259" key="4">
    <source>
        <dbReference type="PROSITE" id="PS01124"/>
    </source>
</evidence>
<dbReference type="InterPro" id="IPR018060">
    <property type="entry name" value="HTH_AraC"/>
</dbReference>
<dbReference type="InterPro" id="IPR050204">
    <property type="entry name" value="AraC_XylS_family_regulators"/>
</dbReference>
<dbReference type="AlphaFoldDB" id="A0A645AND5"/>
<proteinExistence type="predicted"/>
<organism evidence="5">
    <name type="scientific">bioreactor metagenome</name>
    <dbReference type="NCBI Taxonomy" id="1076179"/>
    <lineage>
        <taxon>unclassified sequences</taxon>
        <taxon>metagenomes</taxon>
        <taxon>ecological metagenomes</taxon>
    </lineage>
</organism>